<organism evidence="2 3">
    <name type="scientific">Thermococcus barophilus</name>
    <dbReference type="NCBI Taxonomy" id="55802"/>
    <lineage>
        <taxon>Archaea</taxon>
        <taxon>Methanobacteriati</taxon>
        <taxon>Methanobacteriota</taxon>
        <taxon>Thermococci</taxon>
        <taxon>Thermococcales</taxon>
        <taxon>Thermococcaceae</taxon>
        <taxon>Thermococcus</taxon>
    </lineage>
</organism>
<dbReference type="Proteomes" id="UP000066042">
    <property type="component" value="Chromosome"/>
</dbReference>
<evidence type="ECO:0000256" key="1">
    <source>
        <dbReference type="SAM" id="Coils"/>
    </source>
</evidence>
<accession>A0A0S1XF97</accession>
<dbReference type="AlphaFoldDB" id="A0A0S1XF97"/>
<dbReference type="SUPFAM" id="SSF53649">
    <property type="entry name" value="Alkaline phosphatase-like"/>
    <property type="match status" value="1"/>
</dbReference>
<dbReference type="GeneID" id="26137710"/>
<dbReference type="RefSeq" id="WP_056934780.1">
    <property type="nucleotide sequence ID" value="NZ_CP013050.1"/>
</dbReference>
<evidence type="ECO:0008006" key="4">
    <source>
        <dbReference type="Google" id="ProtNLM"/>
    </source>
</evidence>
<gene>
    <name evidence="2" type="ORF">TBCH5v1_2496</name>
</gene>
<dbReference type="InterPro" id="IPR017850">
    <property type="entry name" value="Alkaline_phosphatase_core_sf"/>
</dbReference>
<evidence type="ECO:0000313" key="3">
    <source>
        <dbReference type="Proteomes" id="UP000066042"/>
    </source>
</evidence>
<dbReference type="Gene3D" id="3.40.720.10">
    <property type="entry name" value="Alkaline Phosphatase, subunit A"/>
    <property type="match status" value="1"/>
</dbReference>
<dbReference type="EMBL" id="CP013050">
    <property type="protein sequence ID" value="ALM76387.1"/>
    <property type="molecule type" value="Genomic_DNA"/>
</dbReference>
<protein>
    <recommendedName>
        <fullName evidence="4">Sulfatase N-terminal domain-containing protein</fullName>
    </recommendedName>
</protein>
<reference evidence="2 3" key="1">
    <citation type="journal article" date="2016" name="Genome Announc.">
        <title>Complete genome sequence of the hyperthermophilic and piezophilic archaeon Thermococcus barophilus Ch5, capable of growth at the expense of hydrogenogenesis from carbon monoxide and formate.</title>
        <authorList>
            <person name="Oger P."/>
            <person name="Sokolova T.G."/>
            <person name="Kozhevnikova D.A."/>
            <person name="Taranov E.A."/>
            <person name="Vannier P."/>
            <person name="Lee H.S."/>
            <person name="Kwon K.K."/>
            <person name="Kang S.G."/>
            <person name="Lee J.H."/>
            <person name="Bonch-Osmolovskaya E.A."/>
            <person name="Lebedinsky A.V."/>
        </authorList>
    </citation>
    <scope>NUCLEOTIDE SEQUENCE [LARGE SCALE GENOMIC DNA]</scope>
    <source>
        <strain evidence="3">Ch5</strain>
    </source>
</reference>
<keyword evidence="1" id="KW-0175">Coiled coil</keyword>
<name>A0A0S1XF97_THEBA</name>
<proteinExistence type="predicted"/>
<dbReference type="STRING" id="55802.TBCH5v1_2496"/>
<evidence type="ECO:0000313" key="2">
    <source>
        <dbReference type="EMBL" id="ALM76387.1"/>
    </source>
</evidence>
<sequence>MGRYLSTVIKNWKNILWWRNVFLYKVFVPILFRDNNGISIFEETWDSLVILDACRYDVFEEEYKKRKMKGKLECRISKGTETTSFLLENFTNENYKDIVYITANPFVDLLLHDKFYKIISVWKDGWCNEWQTVLPKTVYEYTIYAINRYPNKRFIVHFIQPHYPYIGYNFTDGSFEELRRATLDGALPKIKRKYRDSFFSIFSMDIYAMVDTELQFRAYKQNLKLVLSYVEKLVDILPGRTVVTSDHGEAFGEKLHPLIPIKVYGHPPKIRIPALIKVPWLVVEPEEKKPSKDLEKELRRIRQKFEQKQKQEDEKLKKAIKNLKLKGKI</sequence>
<dbReference type="PATRIC" id="fig|55802.8.peg.2482"/>
<feature type="coiled-coil region" evidence="1">
    <location>
        <begin position="291"/>
        <end position="326"/>
    </location>
</feature>